<dbReference type="Proteomes" id="UP001428341">
    <property type="component" value="Unassembled WGS sequence"/>
</dbReference>
<dbReference type="Pfam" id="PF05910">
    <property type="entry name" value="DUF868"/>
    <property type="match status" value="1"/>
</dbReference>
<organism evidence="1 2">
    <name type="scientific">Citrus x changshan-huyou</name>
    <dbReference type="NCBI Taxonomy" id="2935761"/>
    <lineage>
        <taxon>Eukaryota</taxon>
        <taxon>Viridiplantae</taxon>
        <taxon>Streptophyta</taxon>
        <taxon>Embryophyta</taxon>
        <taxon>Tracheophyta</taxon>
        <taxon>Spermatophyta</taxon>
        <taxon>Magnoliopsida</taxon>
        <taxon>eudicotyledons</taxon>
        <taxon>Gunneridae</taxon>
        <taxon>Pentapetalae</taxon>
        <taxon>rosids</taxon>
        <taxon>malvids</taxon>
        <taxon>Sapindales</taxon>
        <taxon>Rutaceae</taxon>
        <taxon>Aurantioideae</taxon>
        <taxon>Citrus</taxon>
    </lineage>
</organism>
<name>A0AAP0QFW9_9ROSI</name>
<evidence type="ECO:0008006" key="3">
    <source>
        <dbReference type="Google" id="ProtNLM"/>
    </source>
</evidence>
<protein>
    <recommendedName>
        <fullName evidence="3">DUF868 family protein</fullName>
    </recommendedName>
</protein>
<sequence>MHDSIAIPACFSSGERQADDPATVARSGQSVFMSVYRTKLAGECRLITVTWCKNLLLHGLSVSVEGPDGDEHYRCKVELKPWYFWRKQGSKHITVDGRAVDIFWDLKAAKFNGETEPRSDYYVAIVCEEEVVLLLGDLKKDAFRKTGCRPSLIEPTLVSRKEHVFGKKKFSTRVKFQEKAPLHDISVECNNNINCDSNLGGFDPELEIRVDGKRAVHVRHLHWKFRGNEFINISKTRVEVYWDVHDWLFGSGPRHGLFIFKPVAVTSLSASKSTPSSPESSAAKLAEFCSHDPSSAENDDDNAAGVSSGFCLFLYAWKSLRIFGSLVNETGSFGLQHMGPEESWNY</sequence>
<evidence type="ECO:0000313" key="2">
    <source>
        <dbReference type="Proteomes" id="UP001428341"/>
    </source>
</evidence>
<keyword evidence="2" id="KW-1185">Reference proteome</keyword>
<gene>
    <name evidence="1" type="ORF">WN944_020245</name>
</gene>
<accession>A0AAP0QFW9</accession>
<dbReference type="AlphaFoldDB" id="A0AAP0QFW9"/>
<dbReference type="PANTHER" id="PTHR31972:SF11">
    <property type="entry name" value="DUF868 DOMAIN-CONTAINING PROTEIN"/>
    <property type="match status" value="1"/>
</dbReference>
<dbReference type="EMBL" id="JBCGBO010000007">
    <property type="protein sequence ID" value="KAK9188840.1"/>
    <property type="molecule type" value="Genomic_DNA"/>
</dbReference>
<reference evidence="1 2" key="1">
    <citation type="submission" date="2024-05" db="EMBL/GenBank/DDBJ databases">
        <title>Haplotype-resolved chromosome-level genome assembly of Huyou (Citrus changshanensis).</title>
        <authorList>
            <person name="Miao C."/>
            <person name="Chen W."/>
            <person name="Wu Y."/>
            <person name="Wang L."/>
            <person name="Zhao S."/>
            <person name="Grierson D."/>
            <person name="Xu C."/>
            <person name="Chen K."/>
        </authorList>
    </citation>
    <scope>NUCLEOTIDE SEQUENCE [LARGE SCALE GENOMIC DNA]</scope>
    <source>
        <strain evidence="1">01-14</strain>
        <tissue evidence="1">Leaf</tissue>
    </source>
</reference>
<dbReference type="PANTHER" id="PTHR31972">
    <property type="entry name" value="EXPRESSED PROTEIN"/>
    <property type="match status" value="1"/>
</dbReference>
<comment type="caution">
    <text evidence="1">The sequence shown here is derived from an EMBL/GenBank/DDBJ whole genome shotgun (WGS) entry which is preliminary data.</text>
</comment>
<dbReference type="InterPro" id="IPR008586">
    <property type="entry name" value="DUF868_pln"/>
</dbReference>
<evidence type="ECO:0000313" key="1">
    <source>
        <dbReference type="EMBL" id="KAK9188840.1"/>
    </source>
</evidence>
<proteinExistence type="predicted"/>